<feature type="region of interest" description="Disordered" evidence="1">
    <location>
        <begin position="1"/>
        <end position="61"/>
    </location>
</feature>
<reference evidence="2 3" key="1">
    <citation type="journal article" date="2023" name="Commun. Biol.">
        <title>Genome analysis of Parmales, the sister group of diatoms, reveals the evolutionary specialization of diatoms from phago-mixotrophs to photoautotrophs.</title>
        <authorList>
            <person name="Ban H."/>
            <person name="Sato S."/>
            <person name="Yoshikawa S."/>
            <person name="Yamada K."/>
            <person name="Nakamura Y."/>
            <person name="Ichinomiya M."/>
            <person name="Sato N."/>
            <person name="Blanc-Mathieu R."/>
            <person name="Endo H."/>
            <person name="Kuwata A."/>
            <person name="Ogata H."/>
        </authorList>
    </citation>
    <scope>NUCLEOTIDE SEQUENCE [LARGE SCALE GENOMIC DNA]</scope>
</reference>
<feature type="compositionally biased region" description="Acidic residues" evidence="1">
    <location>
        <begin position="117"/>
        <end position="128"/>
    </location>
</feature>
<name>A0ABQ6NCI7_9STRA</name>
<sequence>MATTSPEMTVLSKPALHPENALATPGPGPPQAAAAAELAHAAAAATEPDAELPAPGAELAETDAVRAQPATDAVLTEHDAMRVLPAPDAVLPAPGAEVPADPSKGAAEGCAGLPEAESAEETSEEAVIEPDAKTKEEADVLLRFLVEGVWPESTSSTGSGESRESAKPGSRQKGGLELGLKKALAQEAAPRQSSLYIVVSKKTKRLHKKMQGQDGGAQEKVLVQGVPQHAEPVAQLSFQFISANPCYGYPVAAERAYERVFPI</sequence>
<feature type="region of interest" description="Disordered" evidence="1">
    <location>
        <begin position="94"/>
        <end position="133"/>
    </location>
</feature>
<organism evidence="2 3">
    <name type="scientific">Tetraparma gracilis</name>
    <dbReference type="NCBI Taxonomy" id="2962635"/>
    <lineage>
        <taxon>Eukaryota</taxon>
        <taxon>Sar</taxon>
        <taxon>Stramenopiles</taxon>
        <taxon>Ochrophyta</taxon>
        <taxon>Bolidophyceae</taxon>
        <taxon>Parmales</taxon>
        <taxon>Triparmaceae</taxon>
        <taxon>Tetraparma</taxon>
    </lineage>
</organism>
<proteinExistence type="predicted"/>
<protein>
    <submittedName>
        <fullName evidence="2">Uncharacterized protein</fullName>
    </submittedName>
</protein>
<feature type="region of interest" description="Disordered" evidence="1">
    <location>
        <begin position="151"/>
        <end position="175"/>
    </location>
</feature>
<feature type="compositionally biased region" description="Low complexity" evidence="1">
    <location>
        <begin position="21"/>
        <end position="59"/>
    </location>
</feature>
<accession>A0ABQ6NCI7</accession>
<gene>
    <name evidence="2" type="ORF">TeGR_g6267</name>
</gene>
<evidence type="ECO:0000313" key="2">
    <source>
        <dbReference type="EMBL" id="GMI55164.1"/>
    </source>
</evidence>
<evidence type="ECO:0000256" key="1">
    <source>
        <dbReference type="SAM" id="MobiDB-lite"/>
    </source>
</evidence>
<keyword evidence="3" id="KW-1185">Reference proteome</keyword>
<evidence type="ECO:0000313" key="3">
    <source>
        <dbReference type="Proteomes" id="UP001165060"/>
    </source>
</evidence>
<dbReference type="EMBL" id="BRYB01006323">
    <property type="protein sequence ID" value="GMI55164.1"/>
    <property type="molecule type" value="Genomic_DNA"/>
</dbReference>
<comment type="caution">
    <text evidence="2">The sequence shown here is derived from an EMBL/GenBank/DDBJ whole genome shotgun (WGS) entry which is preliminary data.</text>
</comment>
<dbReference type="Proteomes" id="UP001165060">
    <property type="component" value="Unassembled WGS sequence"/>
</dbReference>